<dbReference type="Gene3D" id="2.10.25.10">
    <property type="entry name" value="Laminin"/>
    <property type="match status" value="8"/>
</dbReference>
<dbReference type="PANTHER" id="PTHR24049">
    <property type="entry name" value="CRUMBS FAMILY MEMBER"/>
    <property type="match status" value="1"/>
</dbReference>
<dbReference type="SMART" id="SM00254">
    <property type="entry name" value="ShKT"/>
    <property type="match status" value="2"/>
</dbReference>
<dbReference type="OrthoDB" id="6149488at2759"/>
<feature type="domain" description="EGF-like" evidence="7">
    <location>
        <begin position="590"/>
        <end position="621"/>
    </location>
</feature>
<evidence type="ECO:0000256" key="5">
    <source>
        <dbReference type="PROSITE-ProRule" id="PRU00076"/>
    </source>
</evidence>
<dbReference type="GO" id="GO:0007157">
    <property type="term" value="P:heterophilic cell-cell adhesion via plasma membrane cell adhesion molecules"/>
    <property type="evidence" value="ECO:0007669"/>
    <property type="project" value="TreeGrafter"/>
</dbReference>
<dbReference type="GO" id="GO:0005886">
    <property type="term" value="C:plasma membrane"/>
    <property type="evidence" value="ECO:0007669"/>
    <property type="project" value="TreeGrafter"/>
</dbReference>
<evidence type="ECO:0000256" key="1">
    <source>
        <dbReference type="ARBA" id="ARBA00022536"/>
    </source>
</evidence>
<evidence type="ECO:0000313" key="8">
    <source>
        <dbReference type="EMBL" id="VDH97455.1"/>
    </source>
</evidence>
<dbReference type="GO" id="GO:0045197">
    <property type="term" value="P:establishment or maintenance of epithelial cell apical/basal polarity"/>
    <property type="evidence" value="ECO:0007669"/>
    <property type="project" value="TreeGrafter"/>
</dbReference>
<evidence type="ECO:0000256" key="6">
    <source>
        <dbReference type="SAM" id="SignalP"/>
    </source>
</evidence>
<comment type="caution">
    <text evidence="5">Lacks conserved residue(s) required for the propagation of feature annotation.</text>
</comment>
<dbReference type="SMART" id="SM00181">
    <property type="entry name" value="EGF"/>
    <property type="match status" value="10"/>
</dbReference>
<dbReference type="PANTHER" id="PTHR24049:SF22">
    <property type="entry name" value="DROSOPHILA CRUMBS HOMOLOG"/>
    <property type="match status" value="1"/>
</dbReference>
<dbReference type="InterPro" id="IPR000742">
    <property type="entry name" value="EGF"/>
</dbReference>
<dbReference type="EC" id="3.4.24.36" evidence="8"/>
<dbReference type="PROSITE" id="PS01186">
    <property type="entry name" value="EGF_2"/>
    <property type="match status" value="6"/>
</dbReference>
<dbReference type="Pfam" id="PF00008">
    <property type="entry name" value="EGF"/>
    <property type="match status" value="1"/>
</dbReference>
<feature type="domain" description="EGF-like" evidence="7">
    <location>
        <begin position="624"/>
        <end position="659"/>
    </location>
</feature>
<dbReference type="InterPro" id="IPR003582">
    <property type="entry name" value="ShKT_dom"/>
</dbReference>
<dbReference type="CDD" id="cd00054">
    <property type="entry name" value="EGF_CA"/>
    <property type="match status" value="5"/>
</dbReference>
<dbReference type="GO" id="GO:0016787">
    <property type="term" value="F:hydrolase activity"/>
    <property type="evidence" value="ECO:0007669"/>
    <property type="project" value="UniProtKB-KW"/>
</dbReference>
<dbReference type="SMART" id="SM00179">
    <property type="entry name" value="EGF_CA"/>
    <property type="match status" value="6"/>
</dbReference>
<dbReference type="EMBL" id="UYJE01000895">
    <property type="protein sequence ID" value="VDH97455.1"/>
    <property type="molecule type" value="Genomic_DNA"/>
</dbReference>
<keyword evidence="3" id="KW-0677">Repeat</keyword>
<feature type="disulfide bond" evidence="5">
    <location>
        <begin position="990"/>
        <end position="999"/>
    </location>
</feature>
<accession>A0A8B6BXS2</accession>
<name>A0A8B6BXS2_MYTGA</name>
<dbReference type="Proteomes" id="UP000596742">
    <property type="component" value="Unassembled WGS sequence"/>
</dbReference>
<proteinExistence type="predicted"/>
<keyword evidence="9" id="KW-1185">Reference proteome</keyword>
<sequence length="1042" mass="113118">MILLWIFVVNLVRCNAVEENYPCAFIPNDSMKCLEYWTLKEMNHNCTDVKDDLMFTGLIKKVDGEQLISVRASSESLGQASCEFTPNASKPCLDFWTLTDMTYGCLNVQSSMTFSGLRKTVEGETCISVNATDINTGNMVTVWVRKADGHCTMDCCEDPCHDVTCQNGGNCSSGLCACVNGYTGQHCEINDPCHDVTCQNGGLCLSGLCGCVNGFIGRRCEMMIPATTVKIIQTTQTSGQQTISSGQSVQSTLTGNQQTIPALKQCVDEQFVNCQDPDICQSPFSDRCPLSCKLCVPITTQKPCADSKFVNCEDHMVCSSPVSQYCPVSCGTCSSKSTMHVTTAKPSTTTGWLSITRRSGIVVYIGSAFVASFYDTKGKFRNLHDDLNKLRVKFAAKKGCFHTAKPGIILPKDSGWQEGENVKEKRFLLGGDLACIAQVCLHGGHCEAGNCVCEPPYYGPHCGKYGPCHNKVCHNGGFCVYGLCVFGKSTDDTCAGITCKNGGSCNDGHCSCTTGFSGDQCQNYDPCHNVSCMKGGYCVKGVCYCPNNNQRLPCEHCLPNQCSGHGKCINLRTGFSCTCDTGYTGITCNTDCHPDPCNRNGHCTNSPSGFSCFCQNGYTGSTCNKDCLPDPCKGHGSCYDGKQGYFCNCHAGFTGQNCDRNCSPDPCNGNGICHNTQTGFTCSCHQGYTGQTCAAHCSPDPCNGRGACYNGKTDYYCQCQIGYTGRNCQTVSTTPAATTHISGLGSMPMLPSGLQQTINEHHCNKLGLLMDLAVGKALHQQGAKGCGGNSADAVLIKHCQAPSFSRWRRGLQVINHCNQLNPYTPVGEWDSARFTNNIGVMTSCQSGVIEERLSYHWLAHGVMAAVCIVQLTVSEVHSKTTCDFYPIHGVIQNWYYENFFHQPTNNGHGTNIFGRRSFIRVRSCQYTGSYKTYGGKHLILVFCPVFQIQGRIWVDISSGNCAPQDCCHCTTNPCMKGLCSNNANGYTCKCDTGYTGINCDKHLYCTSNPCMQGLCSNNANGYSVNVIQEYELIVIYIYVSNS</sequence>
<dbReference type="PROSITE" id="PS00022">
    <property type="entry name" value="EGF_1"/>
    <property type="match status" value="8"/>
</dbReference>
<comment type="caution">
    <text evidence="8">The sequence shown here is derived from an EMBL/GenBank/DDBJ whole genome shotgun (WGS) entry which is preliminary data.</text>
</comment>
<protein>
    <submittedName>
        <fullName evidence="8">Leishmanolysin</fullName>
        <ecNumber evidence="8">3.4.24.36</ecNumber>
    </submittedName>
</protein>
<dbReference type="InterPro" id="IPR001881">
    <property type="entry name" value="EGF-like_Ca-bd_dom"/>
</dbReference>
<feature type="domain" description="EGF-like" evidence="7">
    <location>
        <begin position="555"/>
        <end position="589"/>
    </location>
</feature>
<feature type="disulfide bond" evidence="5">
    <location>
        <begin position="579"/>
        <end position="588"/>
    </location>
</feature>
<dbReference type="PROSITE" id="PS00010">
    <property type="entry name" value="ASX_HYDROXYL"/>
    <property type="match status" value="4"/>
</dbReference>
<organism evidence="8 9">
    <name type="scientific">Mytilus galloprovincialis</name>
    <name type="common">Mediterranean mussel</name>
    <dbReference type="NCBI Taxonomy" id="29158"/>
    <lineage>
        <taxon>Eukaryota</taxon>
        <taxon>Metazoa</taxon>
        <taxon>Spiralia</taxon>
        <taxon>Lophotrochozoa</taxon>
        <taxon>Mollusca</taxon>
        <taxon>Bivalvia</taxon>
        <taxon>Autobranchia</taxon>
        <taxon>Pteriomorphia</taxon>
        <taxon>Mytilida</taxon>
        <taxon>Mytiloidea</taxon>
        <taxon>Mytilidae</taxon>
        <taxon>Mytilinae</taxon>
        <taxon>Mytilus</taxon>
    </lineage>
</organism>
<feature type="disulfide bond" evidence="5">
    <location>
        <begin position="512"/>
        <end position="521"/>
    </location>
</feature>
<gene>
    <name evidence="8" type="ORF">MGAL_10B072272</name>
</gene>
<feature type="domain" description="EGF-like" evidence="7">
    <location>
        <begin position="970"/>
        <end position="1000"/>
    </location>
</feature>
<dbReference type="InterPro" id="IPR051022">
    <property type="entry name" value="Notch_Cell-Fate_Det"/>
</dbReference>
<reference evidence="8" key="1">
    <citation type="submission" date="2018-11" db="EMBL/GenBank/DDBJ databases">
        <authorList>
            <person name="Alioto T."/>
            <person name="Alioto T."/>
        </authorList>
    </citation>
    <scope>NUCLEOTIDE SEQUENCE</scope>
</reference>
<dbReference type="InterPro" id="IPR000152">
    <property type="entry name" value="EGF-type_Asp/Asn_hydroxyl_site"/>
</dbReference>
<evidence type="ECO:0000256" key="2">
    <source>
        <dbReference type="ARBA" id="ARBA00022729"/>
    </source>
</evidence>
<feature type="domain" description="EGF-like" evidence="7">
    <location>
        <begin position="660"/>
        <end position="694"/>
    </location>
</feature>
<dbReference type="Pfam" id="PF25024">
    <property type="entry name" value="EGF_TEN"/>
    <property type="match status" value="1"/>
</dbReference>
<evidence type="ECO:0000259" key="7">
    <source>
        <dbReference type="PROSITE" id="PS50026"/>
    </source>
</evidence>
<feature type="signal peptide" evidence="6">
    <location>
        <begin position="1"/>
        <end position="16"/>
    </location>
</feature>
<evidence type="ECO:0000313" key="9">
    <source>
        <dbReference type="Proteomes" id="UP000596742"/>
    </source>
</evidence>
<keyword evidence="8" id="KW-0378">Hydrolase</keyword>
<feature type="domain" description="EGF-like" evidence="7">
    <location>
        <begin position="695"/>
        <end position="729"/>
    </location>
</feature>
<feature type="disulfide bond" evidence="5">
    <location>
        <begin position="719"/>
        <end position="728"/>
    </location>
</feature>
<dbReference type="SUPFAM" id="SSF57196">
    <property type="entry name" value="EGF/Laminin"/>
    <property type="match status" value="7"/>
</dbReference>
<feature type="disulfide bond" evidence="5">
    <location>
        <begin position="684"/>
        <end position="693"/>
    </location>
</feature>
<keyword evidence="2 6" id="KW-0732">Signal</keyword>
<feature type="domain" description="EGF-like" evidence="7">
    <location>
        <begin position="490"/>
        <end position="522"/>
    </location>
</feature>
<dbReference type="GO" id="GO:0005509">
    <property type="term" value="F:calcium ion binding"/>
    <property type="evidence" value="ECO:0007669"/>
    <property type="project" value="InterPro"/>
</dbReference>
<evidence type="ECO:0000256" key="3">
    <source>
        <dbReference type="ARBA" id="ARBA00022737"/>
    </source>
</evidence>
<feature type="disulfide bond" evidence="5">
    <location>
        <begin position="649"/>
        <end position="658"/>
    </location>
</feature>
<evidence type="ECO:0000256" key="4">
    <source>
        <dbReference type="ARBA" id="ARBA00023157"/>
    </source>
</evidence>
<feature type="chain" id="PRO_5032851652" evidence="6">
    <location>
        <begin position="17"/>
        <end position="1042"/>
    </location>
</feature>
<dbReference type="AlphaFoldDB" id="A0A8B6BXS2"/>
<dbReference type="PROSITE" id="PS50026">
    <property type="entry name" value="EGF_3"/>
    <property type="match status" value="7"/>
</dbReference>
<dbReference type="GO" id="GO:0032991">
    <property type="term" value="C:protein-containing complex"/>
    <property type="evidence" value="ECO:0007669"/>
    <property type="project" value="TreeGrafter"/>
</dbReference>
<keyword evidence="1 5" id="KW-0245">EGF-like domain</keyword>
<keyword evidence="4 5" id="KW-1015">Disulfide bond</keyword>